<proteinExistence type="predicted"/>
<dbReference type="EMBL" id="LXQA010503755">
    <property type="protein sequence ID" value="MCI55913.1"/>
    <property type="molecule type" value="Genomic_DNA"/>
</dbReference>
<reference evidence="1 2" key="1">
    <citation type="journal article" date="2018" name="Front. Plant Sci.">
        <title>Red Clover (Trifolium pratense) and Zigzag Clover (T. medium) - A Picture of Genomic Similarities and Differences.</title>
        <authorList>
            <person name="Dluhosova J."/>
            <person name="Istvanek J."/>
            <person name="Nedelnik J."/>
            <person name="Repkova J."/>
        </authorList>
    </citation>
    <scope>NUCLEOTIDE SEQUENCE [LARGE SCALE GENOMIC DNA]</scope>
    <source>
        <strain evidence="2">cv. 10/8</strain>
        <tissue evidence="1">Leaf</tissue>
    </source>
</reference>
<evidence type="ECO:0000313" key="1">
    <source>
        <dbReference type="EMBL" id="MCI55913.1"/>
    </source>
</evidence>
<name>A0A392T474_9FABA</name>
<protein>
    <submittedName>
        <fullName evidence="1">Uncharacterized protein</fullName>
    </submittedName>
</protein>
<feature type="non-terminal residue" evidence="1">
    <location>
        <position position="84"/>
    </location>
</feature>
<dbReference type="AlphaFoldDB" id="A0A392T474"/>
<evidence type="ECO:0000313" key="2">
    <source>
        <dbReference type="Proteomes" id="UP000265520"/>
    </source>
</evidence>
<organism evidence="1 2">
    <name type="scientific">Trifolium medium</name>
    <dbReference type="NCBI Taxonomy" id="97028"/>
    <lineage>
        <taxon>Eukaryota</taxon>
        <taxon>Viridiplantae</taxon>
        <taxon>Streptophyta</taxon>
        <taxon>Embryophyta</taxon>
        <taxon>Tracheophyta</taxon>
        <taxon>Spermatophyta</taxon>
        <taxon>Magnoliopsida</taxon>
        <taxon>eudicotyledons</taxon>
        <taxon>Gunneridae</taxon>
        <taxon>Pentapetalae</taxon>
        <taxon>rosids</taxon>
        <taxon>fabids</taxon>
        <taxon>Fabales</taxon>
        <taxon>Fabaceae</taxon>
        <taxon>Papilionoideae</taxon>
        <taxon>50 kb inversion clade</taxon>
        <taxon>NPAAA clade</taxon>
        <taxon>Hologalegina</taxon>
        <taxon>IRL clade</taxon>
        <taxon>Trifolieae</taxon>
        <taxon>Trifolium</taxon>
    </lineage>
</organism>
<dbReference type="Proteomes" id="UP000265520">
    <property type="component" value="Unassembled WGS sequence"/>
</dbReference>
<comment type="caution">
    <text evidence="1">The sequence shown here is derived from an EMBL/GenBank/DDBJ whole genome shotgun (WGS) entry which is preliminary data.</text>
</comment>
<sequence length="84" mass="9137">MISGLTDAYAEFVTYKQQHDPLPTFAAALSRLELKETTMIQRATRESHASSTSAALMAKQTGVEWFKPSTIANTPPTDPANKPA</sequence>
<accession>A0A392T474</accession>
<keyword evidence="2" id="KW-1185">Reference proteome</keyword>